<dbReference type="Pfam" id="PF21813">
    <property type="entry name" value="DUF6882"/>
    <property type="match status" value="1"/>
</dbReference>
<proteinExistence type="predicted"/>
<dbReference type="EMBL" id="MK072402">
    <property type="protein sequence ID" value="AYV84235.1"/>
    <property type="molecule type" value="Genomic_DNA"/>
</dbReference>
<evidence type="ECO:0000313" key="1">
    <source>
        <dbReference type="EMBL" id="AYV84235.1"/>
    </source>
</evidence>
<gene>
    <name evidence="1" type="ORF">Hyperionvirus20_13</name>
</gene>
<reference evidence="1" key="1">
    <citation type="submission" date="2018-10" db="EMBL/GenBank/DDBJ databases">
        <title>Hidden diversity of soil giant viruses.</title>
        <authorList>
            <person name="Schulz F."/>
            <person name="Alteio L."/>
            <person name="Goudeau D."/>
            <person name="Ryan E.M."/>
            <person name="Malmstrom R.R."/>
            <person name="Blanchard J."/>
            <person name="Woyke T."/>
        </authorList>
    </citation>
    <scope>NUCLEOTIDE SEQUENCE</scope>
    <source>
        <strain evidence="1">HYV1</strain>
    </source>
</reference>
<accession>A0A3G5AAH8</accession>
<sequence>MKMQTLTDKQASSGKPSGLTAINLIPDSLEYYDNNSEKYTDFFKRVKYVKFIDALKDMEHNNIYMFDNNKNEILKSRYEILGVYNNKSKTWTWAWSIPRFRKNSTHIARKIVNYGMDLDPESRFLKTELITSRFRITNPIQLDIHAAIASYLSKKYVVYKYISYISQFAGPKDVNGLIDITNIPEKYRDEYSIYYMFLLDYEKIV</sequence>
<dbReference type="InterPro" id="IPR049249">
    <property type="entry name" value="DUF6882"/>
</dbReference>
<organism evidence="1">
    <name type="scientific">Hyperionvirus sp</name>
    <dbReference type="NCBI Taxonomy" id="2487770"/>
    <lineage>
        <taxon>Viruses</taxon>
        <taxon>Varidnaviria</taxon>
        <taxon>Bamfordvirae</taxon>
        <taxon>Nucleocytoviricota</taxon>
        <taxon>Megaviricetes</taxon>
        <taxon>Imitervirales</taxon>
        <taxon>Mimiviridae</taxon>
        <taxon>Klosneuvirinae</taxon>
    </lineage>
</organism>
<name>A0A3G5AAH8_9VIRU</name>
<protein>
    <submittedName>
        <fullName evidence="1">Uncharacterized protein</fullName>
    </submittedName>
</protein>